<organism evidence="2">
    <name type="scientific">Ananas comosus</name>
    <name type="common">Pineapple</name>
    <name type="synonym">Ananas ananas</name>
    <dbReference type="NCBI Taxonomy" id="4615"/>
    <lineage>
        <taxon>Eukaryota</taxon>
        <taxon>Viridiplantae</taxon>
        <taxon>Streptophyta</taxon>
        <taxon>Embryophyta</taxon>
        <taxon>Tracheophyta</taxon>
        <taxon>Spermatophyta</taxon>
        <taxon>Magnoliopsida</taxon>
        <taxon>Liliopsida</taxon>
        <taxon>Poales</taxon>
        <taxon>Bromeliaceae</taxon>
        <taxon>Bromelioideae</taxon>
        <taxon>Ananas</taxon>
    </lineage>
</organism>
<feature type="region of interest" description="Disordered" evidence="1">
    <location>
        <begin position="1"/>
        <end position="27"/>
    </location>
</feature>
<feature type="compositionally biased region" description="Basic and acidic residues" evidence="1">
    <location>
        <begin position="1"/>
        <end position="20"/>
    </location>
</feature>
<accession>Q8H299</accession>
<name>Q8H299_ANACO</name>
<feature type="non-terminal residue" evidence="2">
    <location>
        <position position="1"/>
    </location>
</feature>
<dbReference type="EMBL" id="AY098517">
    <property type="protein sequence ID" value="AAM28282.1"/>
    <property type="molecule type" value="mRNA"/>
</dbReference>
<sequence length="45" mass="5451">YKAGRGKEEYRMKEEHKKEEEMNEGGTVQKIKEEIYGEEHFEMSK</sequence>
<evidence type="ECO:0000313" key="2">
    <source>
        <dbReference type="EMBL" id="AAM28282.1"/>
    </source>
</evidence>
<protein>
    <submittedName>
        <fullName evidence="2">Novel E-rich protein</fullName>
    </submittedName>
</protein>
<reference evidence="2" key="1">
    <citation type="journal article" date="2002" name="Plant Sci.">
        <title>Characterization and tissue-regulated expression of genes involved in pineapple (Ananas comosus L.) root development.</title>
        <authorList>
            <person name="Neuteboom L.W."/>
            <person name="Kunimitsu W.Y."/>
            <person name="Christopher D.A."/>
        </authorList>
    </citation>
    <scope>NUCLEOTIDE SEQUENCE</scope>
</reference>
<proteinExistence type="evidence at transcript level"/>
<evidence type="ECO:0000256" key="1">
    <source>
        <dbReference type="SAM" id="MobiDB-lite"/>
    </source>
</evidence>
<dbReference type="AlphaFoldDB" id="Q8H299"/>